<dbReference type="EMBL" id="JACGWJ010000032">
    <property type="protein sequence ID" value="KAL0295995.1"/>
    <property type="molecule type" value="Genomic_DNA"/>
</dbReference>
<sequence>MDDGLGEGAKDPAVYDVSGIVLDESNSGDSTDGLRGTSIAAGVGGGVWRVCLDASEASEELGLGDRTTCPVQYATILTCLNLLDR</sequence>
<organism evidence="1">
    <name type="scientific">Sesamum radiatum</name>
    <name type="common">Black benniseed</name>
    <dbReference type="NCBI Taxonomy" id="300843"/>
    <lineage>
        <taxon>Eukaryota</taxon>
        <taxon>Viridiplantae</taxon>
        <taxon>Streptophyta</taxon>
        <taxon>Embryophyta</taxon>
        <taxon>Tracheophyta</taxon>
        <taxon>Spermatophyta</taxon>
        <taxon>Magnoliopsida</taxon>
        <taxon>eudicotyledons</taxon>
        <taxon>Gunneridae</taxon>
        <taxon>Pentapetalae</taxon>
        <taxon>asterids</taxon>
        <taxon>lamiids</taxon>
        <taxon>Lamiales</taxon>
        <taxon>Pedaliaceae</taxon>
        <taxon>Sesamum</taxon>
    </lineage>
</organism>
<gene>
    <name evidence="1" type="ORF">Sradi_6651600</name>
</gene>
<evidence type="ECO:0000313" key="1">
    <source>
        <dbReference type="EMBL" id="KAL0295995.1"/>
    </source>
</evidence>
<reference evidence="1" key="1">
    <citation type="submission" date="2020-06" db="EMBL/GenBank/DDBJ databases">
        <authorList>
            <person name="Li T."/>
            <person name="Hu X."/>
            <person name="Zhang T."/>
            <person name="Song X."/>
            <person name="Zhang H."/>
            <person name="Dai N."/>
            <person name="Sheng W."/>
            <person name="Hou X."/>
            <person name="Wei L."/>
        </authorList>
    </citation>
    <scope>NUCLEOTIDE SEQUENCE</scope>
    <source>
        <strain evidence="1">G02</strain>
        <tissue evidence="1">Leaf</tissue>
    </source>
</reference>
<protein>
    <submittedName>
        <fullName evidence="1">Uncharacterized protein</fullName>
    </submittedName>
</protein>
<reference evidence="1" key="2">
    <citation type="journal article" date="2024" name="Plant">
        <title>Genomic evolution and insights into agronomic trait innovations of Sesamum species.</title>
        <authorList>
            <person name="Miao H."/>
            <person name="Wang L."/>
            <person name="Qu L."/>
            <person name="Liu H."/>
            <person name="Sun Y."/>
            <person name="Le M."/>
            <person name="Wang Q."/>
            <person name="Wei S."/>
            <person name="Zheng Y."/>
            <person name="Lin W."/>
            <person name="Duan Y."/>
            <person name="Cao H."/>
            <person name="Xiong S."/>
            <person name="Wang X."/>
            <person name="Wei L."/>
            <person name="Li C."/>
            <person name="Ma Q."/>
            <person name="Ju M."/>
            <person name="Zhao R."/>
            <person name="Li G."/>
            <person name="Mu C."/>
            <person name="Tian Q."/>
            <person name="Mei H."/>
            <person name="Zhang T."/>
            <person name="Gao T."/>
            <person name="Zhang H."/>
        </authorList>
    </citation>
    <scope>NUCLEOTIDE SEQUENCE</scope>
    <source>
        <strain evidence="1">G02</strain>
    </source>
</reference>
<proteinExistence type="predicted"/>
<dbReference type="AlphaFoldDB" id="A0AAW2JNF1"/>
<accession>A0AAW2JNF1</accession>
<comment type="caution">
    <text evidence="1">The sequence shown here is derived from an EMBL/GenBank/DDBJ whole genome shotgun (WGS) entry which is preliminary data.</text>
</comment>
<name>A0AAW2JNF1_SESRA</name>